<gene>
    <name evidence="1" type="ORF">GCM10010469_18820</name>
</gene>
<organism evidence="1 2">
    <name type="scientific">Streptomyces labedae</name>
    <dbReference type="NCBI Taxonomy" id="285569"/>
    <lineage>
        <taxon>Bacteria</taxon>
        <taxon>Bacillati</taxon>
        <taxon>Actinomycetota</taxon>
        <taxon>Actinomycetes</taxon>
        <taxon>Kitasatosporales</taxon>
        <taxon>Streptomycetaceae</taxon>
        <taxon>Streptomyces</taxon>
    </lineage>
</organism>
<dbReference type="EMBL" id="BAAAUW010000006">
    <property type="protein sequence ID" value="GAA3256072.1"/>
    <property type="molecule type" value="Genomic_DNA"/>
</dbReference>
<sequence>MAGWAWVDGTGGVRQGWPHSGAVSCGGAAGPGGAAGGAEFALRWDHSAESRARLAERVSVGDREVTLFELLPQIFQDRGLRVDLR</sequence>
<reference evidence="2" key="1">
    <citation type="journal article" date="2019" name="Int. J. Syst. Evol. Microbiol.">
        <title>The Global Catalogue of Microorganisms (GCM) 10K type strain sequencing project: providing services to taxonomists for standard genome sequencing and annotation.</title>
        <authorList>
            <consortium name="The Broad Institute Genomics Platform"/>
            <consortium name="The Broad Institute Genome Sequencing Center for Infectious Disease"/>
            <person name="Wu L."/>
            <person name="Ma J."/>
        </authorList>
    </citation>
    <scope>NUCLEOTIDE SEQUENCE [LARGE SCALE GENOMIC DNA]</scope>
    <source>
        <strain evidence="2">JCM 9381</strain>
    </source>
</reference>
<evidence type="ECO:0000313" key="2">
    <source>
        <dbReference type="Proteomes" id="UP001500728"/>
    </source>
</evidence>
<keyword evidence="2" id="KW-1185">Reference proteome</keyword>
<proteinExistence type="predicted"/>
<comment type="caution">
    <text evidence="1">The sequence shown here is derived from an EMBL/GenBank/DDBJ whole genome shotgun (WGS) entry which is preliminary data.</text>
</comment>
<protein>
    <submittedName>
        <fullName evidence="1">Uncharacterized protein</fullName>
    </submittedName>
</protein>
<accession>A0ABP6QT91</accession>
<name>A0ABP6QT91_9ACTN</name>
<evidence type="ECO:0000313" key="1">
    <source>
        <dbReference type="EMBL" id="GAA3256072.1"/>
    </source>
</evidence>
<dbReference type="Proteomes" id="UP001500728">
    <property type="component" value="Unassembled WGS sequence"/>
</dbReference>